<dbReference type="Proteomes" id="UP000650467">
    <property type="component" value="Unassembled WGS sequence"/>
</dbReference>
<keyword evidence="3" id="KW-1185">Reference proteome</keyword>
<accession>A0A835SKA3</accession>
<proteinExistence type="predicted"/>
<organism evidence="2 3">
    <name type="scientific">Chlamydomonas incerta</name>
    <dbReference type="NCBI Taxonomy" id="51695"/>
    <lineage>
        <taxon>Eukaryota</taxon>
        <taxon>Viridiplantae</taxon>
        <taxon>Chlorophyta</taxon>
        <taxon>core chlorophytes</taxon>
        <taxon>Chlorophyceae</taxon>
        <taxon>CS clade</taxon>
        <taxon>Chlamydomonadales</taxon>
        <taxon>Chlamydomonadaceae</taxon>
        <taxon>Chlamydomonas</taxon>
    </lineage>
</organism>
<comment type="caution">
    <text evidence="2">The sequence shown here is derived from an EMBL/GenBank/DDBJ whole genome shotgun (WGS) entry which is preliminary data.</text>
</comment>
<gene>
    <name evidence="2" type="ORF">HXX76_011383</name>
</gene>
<evidence type="ECO:0000313" key="2">
    <source>
        <dbReference type="EMBL" id="KAG2428678.1"/>
    </source>
</evidence>
<evidence type="ECO:0000256" key="1">
    <source>
        <dbReference type="SAM" id="MobiDB-lite"/>
    </source>
</evidence>
<name>A0A835SKA3_CHLIN</name>
<reference evidence="2" key="1">
    <citation type="journal article" date="2020" name="bioRxiv">
        <title>Comparative genomics of Chlamydomonas.</title>
        <authorList>
            <person name="Craig R.J."/>
            <person name="Hasan A.R."/>
            <person name="Ness R.W."/>
            <person name="Keightley P.D."/>
        </authorList>
    </citation>
    <scope>NUCLEOTIDE SEQUENCE</scope>
    <source>
        <strain evidence="2">SAG 7.73</strain>
    </source>
</reference>
<dbReference type="EMBL" id="JAEHOC010000033">
    <property type="protein sequence ID" value="KAG2428678.1"/>
    <property type="molecule type" value="Genomic_DNA"/>
</dbReference>
<protein>
    <submittedName>
        <fullName evidence="2">Uncharacterized protein</fullName>
    </submittedName>
</protein>
<feature type="compositionally biased region" description="Gly residues" evidence="1">
    <location>
        <begin position="70"/>
        <end position="87"/>
    </location>
</feature>
<feature type="compositionally biased region" description="Acidic residues" evidence="1">
    <location>
        <begin position="113"/>
        <end position="141"/>
    </location>
</feature>
<sequence length="198" mass="20499">MRGKWRKSNANALNDKWYEYMRSKSPPLLARKFNLNLALTPEAQIEGAPTPDAGGVFALGGGEVREAGRDGGSGGGGMAVGTEGGGVVEATHANPTDGGGVRDADDNASNGDVSEDDGETDLVELGQEEQEEEDKDGDEDEGKDKEPTLVKAPAGGRRGWKPPRMVPAVKAATGVTAKQSLPARSSARTRLGVVGGKS</sequence>
<feature type="compositionally biased region" description="Polar residues" evidence="1">
    <location>
        <begin position="176"/>
        <end position="188"/>
    </location>
</feature>
<feature type="region of interest" description="Disordered" evidence="1">
    <location>
        <begin position="45"/>
        <end position="198"/>
    </location>
</feature>
<evidence type="ECO:0000313" key="3">
    <source>
        <dbReference type="Proteomes" id="UP000650467"/>
    </source>
</evidence>
<dbReference type="AlphaFoldDB" id="A0A835SKA3"/>